<keyword evidence="2" id="KW-0614">Plasmid</keyword>
<protein>
    <recommendedName>
        <fullName evidence="1">DUF6429 domain-containing protein</fullName>
    </recommendedName>
</protein>
<dbReference type="RefSeq" id="WP_149615767.1">
    <property type="nucleotide sequence ID" value="NZ_CP043621.1"/>
</dbReference>
<proteinExistence type="predicted"/>
<accession>A0A5C2H2C2</accession>
<gene>
    <name evidence="2" type="ORF">C6Y53_20565</name>
</gene>
<dbReference type="AlphaFoldDB" id="A0A5C2H2C2"/>
<dbReference type="Proteomes" id="UP000237655">
    <property type="component" value="Plasmid p3"/>
</dbReference>
<organism evidence="2 3">
    <name type="scientific">Pukyongiella litopenaei</name>
    <dbReference type="NCBI Taxonomy" id="2605946"/>
    <lineage>
        <taxon>Bacteria</taxon>
        <taxon>Pseudomonadati</taxon>
        <taxon>Pseudomonadota</taxon>
        <taxon>Alphaproteobacteria</taxon>
        <taxon>Rhodobacterales</taxon>
        <taxon>Paracoccaceae</taxon>
        <taxon>Pukyongiella</taxon>
    </lineage>
</organism>
<geneLocation type="plasmid" evidence="2 3">
    <name>p3</name>
</geneLocation>
<keyword evidence="3" id="KW-1185">Reference proteome</keyword>
<feature type="domain" description="DUF6429" evidence="1">
    <location>
        <begin position="4"/>
        <end position="69"/>
    </location>
</feature>
<evidence type="ECO:0000313" key="3">
    <source>
        <dbReference type="Proteomes" id="UP000237655"/>
    </source>
</evidence>
<name>A0A5C2H2C2_9RHOB</name>
<sequence>MEIDTDRIDEVVLGLLWLTLHDDRRAWKGHDWDVMNRLYERGMIYDPVNKAKSVVLTDEGLAKAEQLFRGRCCKNLLRPGSVPSHQ</sequence>
<evidence type="ECO:0000259" key="1">
    <source>
        <dbReference type="Pfam" id="PF20008"/>
    </source>
</evidence>
<dbReference type="InterPro" id="IPR045489">
    <property type="entry name" value="DUF6429"/>
</dbReference>
<dbReference type="Pfam" id="PF20008">
    <property type="entry name" value="DUF6429"/>
    <property type="match status" value="1"/>
</dbReference>
<dbReference type="KEGG" id="thas:C6Y53_20565"/>
<evidence type="ECO:0000313" key="2">
    <source>
        <dbReference type="EMBL" id="QEP30597.1"/>
    </source>
</evidence>
<dbReference type="EMBL" id="CP043621">
    <property type="protein sequence ID" value="QEP30597.1"/>
    <property type="molecule type" value="Genomic_DNA"/>
</dbReference>
<reference evidence="2 3" key="1">
    <citation type="submission" date="2019-09" db="EMBL/GenBank/DDBJ databases">
        <title>Novel bacterium SH-1.</title>
        <authorList>
            <person name="Kim Y.-S."/>
            <person name="Kim K.-H."/>
        </authorList>
    </citation>
    <scope>NUCLEOTIDE SEQUENCE [LARGE SCALE GENOMIC DNA]</scope>
    <source>
        <strain evidence="2 3">SH-1</strain>
        <plasmid evidence="2 3">p3</plasmid>
    </source>
</reference>